<evidence type="ECO:0000313" key="1">
    <source>
        <dbReference type="EMBL" id="GAA5132893.1"/>
    </source>
</evidence>
<dbReference type="InterPro" id="IPR038396">
    <property type="entry name" value="SpoIIAA-like_sf"/>
</dbReference>
<accession>A0ABP9NX54</accession>
<comment type="caution">
    <text evidence="1">The sequence shown here is derived from an EMBL/GenBank/DDBJ whole genome shotgun (WGS) entry which is preliminary data.</text>
</comment>
<protein>
    <recommendedName>
        <fullName evidence="3">SpoIIAA-like protein</fullName>
    </recommendedName>
</protein>
<organism evidence="1 2">
    <name type="scientific">Pseudonocardia adelaidensis</name>
    <dbReference type="NCBI Taxonomy" id="648754"/>
    <lineage>
        <taxon>Bacteria</taxon>
        <taxon>Bacillati</taxon>
        <taxon>Actinomycetota</taxon>
        <taxon>Actinomycetes</taxon>
        <taxon>Pseudonocardiales</taxon>
        <taxon>Pseudonocardiaceae</taxon>
        <taxon>Pseudonocardia</taxon>
    </lineage>
</organism>
<sequence length="120" mass="13578">MLELMTENEGSVLAVRACGVLTENDYREILVPGVDAALESAGRVRVLFLVEESFQGWTARAAWLNTRLDLRHRRHFDKVAIVGAPSWEQRCVKLANLLITGEIKAFPRDELCRAEAWLRA</sequence>
<name>A0ABP9NX54_9PSEU</name>
<dbReference type="InterPro" id="IPR021866">
    <property type="entry name" value="SpoIIAA-like"/>
</dbReference>
<evidence type="ECO:0000313" key="2">
    <source>
        <dbReference type="Proteomes" id="UP001500804"/>
    </source>
</evidence>
<keyword evidence="2" id="KW-1185">Reference proteome</keyword>
<dbReference type="EMBL" id="BAABJO010000026">
    <property type="protein sequence ID" value="GAA5132893.1"/>
    <property type="molecule type" value="Genomic_DNA"/>
</dbReference>
<dbReference type="Gene3D" id="3.40.50.10600">
    <property type="entry name" value="SpoIIaa-like domains"/>
    <property type="match status" value="1"/>
</dbReference>
<gene>
    <name evidence="1" type="ORF">GCM10023320_58270</name>
</gene>
<reference evidence="2" key="1">
    <citation type="journal article" date="2019" name="Int. J. Syst. Evol. Microbiol.">
        <title>The Global Catalogue of Microorganisms (GCM) 10K type strain sequencing project: providing services to taxonomists for standard genome sequencing and annotation.</title>
        <authorList>
            <consortium name="The Broad Institute Genomics Platform"/>
            <consortium name="The Broad Institute Genome Sequencing Center for Infectious Disease"/>
            <person name="Wu L."/>
            <person name="Ma J."/>
        </authorList>
    </citation>
    <scope>NUCLEOTIDE SEQUENCE [LARGE SCALE GENOMIC DNA]</scope>
    <source>
        <strain evidence="2">JCM 18302</strain>
    </source>
</reference>
<dbReference type="Pfam" id="PF11964">
    <property type="entry name" value="SpoIIAA-like"/>
    <property type="match status" value="1"/>
</dbReference>
<dbReference type="SUPFAM" id="SSF52091">
    <property type="entry name" value="SpoIIaa-like"/>
    <property type="match status" value="1"/>
</dbReference>
<proteinExistence type="predicted"/>
<dbReference type="Proteomes" id="UP001500804">
    <property type="component" value="Unassembled WGS sequence"/>
</dbReference>
<dbReference type="InterPro" id="IPR036513">
    <property type="entry name" value="STAS_dom_sf"/>
</dbReference>
<evidence type="ECO:0008006" key="3">
    <source>
        <dbReference type="Google" id="ProtNLM"/>
    </source>
</evidence>